<dbReference type="FunFam" id="3.40.50.300:FF:000006">
    <property type="entry name" value="DNA-binding transcriptional regulator NtrC"/>
    <property type="match status" value="1"/>
</dbReference>
<keyword evidence="4 9" id="KW-0238">DNA-binding</keyword>
<dbReference type="PROSITE" id="PS00688">
    <property type="entry name" value="SIGMA54_INTERACT_3"/>
    <property type="match status" value="1"/>
</dbReference>
<dbReference type="InterPro" id="IPR025943">
    <property type="entry name" value="Sigma_54_int_dom_ATP-bd_2"/>
</dbReference>
<dbReference type="GO" id="GO:0043565">
    <property type="term" value="F:sequence-specific DNA binding"/>
    <property type="evidence" value="ECO:0007669"/>
    <property type="project" value="InterPro"/>
</dbReference>
<dbReference type="InterPro" id="IPR025662">
    <property type="entry name" value="Sigma_54_int_dom_ATP-bd_1"/>
</dbReference>
<dbReference type="InterPro" id="IPR058031">
    <property type="entry name" value="AAA_lid_NorR"/>
</dbReference>
<dbReference type="SUPFAM" id="SSF46689">
    <property type="entry name" value="Homeodomain-like"/>
    <property type="match status" value="1"/>
</dbReference>
<organism evidence="9 10">
    <name type="scientific">Botrimarina colliarenosi</name>
    <dbReference type="NCBI Taxonomy" id="2528001"/>
    <lineage>
        <taxon>Bacteria</taxon>
        <taxon>Pseudomonadati</taxon>
        <taxon>Planctomycetota</taxon>
        <taxon>Planctomycetia</taxon>
        <taxon>Pirellulales</taxon>
        <taxon>Lacipirellulaceae</taxon>
        <taxon>Botrimarina</taxon>
    </lineage>
</organism>
<dbReference type="CDD" id="cd00009">
    <property type="entry name" value="AAA"/>
    <property type="match status" value="1"/>
</dbReference>
<dbReference type="GO" id="GO:0006355">
    <property type="term" value="P:regulation of DNA-templated transcription"/>
    <property type="evidence" value="ECO:0007669"/>
    <property type="project" value="InterPro"/>
</dbReference>
<dbReference type="InterPro" id="IPR001789">
    <property type="entry name" value="Sig_transdc_resp-reg_receiver"/>
</dbReference>
<keyword evidence="1" id="KW-0547">Nucleotide-binding</keyword>
<protein>
    <submittedName>
        <fullName evidence="9">DNA-binding transcriptional response regulator</fullName>
    </submittedName>
</protein>
<dbReference type="RefSeq" id="WP_146442658.1">
    <property type="nucleotide sequence ID" value="NZ_SJPR01000001.1"/>
</dbReference>
<dbReference type="AlphaFoldDB" id="A0A5C6AKD6"/>
<dbReference type="GO" id="GO:0000160">
    <property type="term" value="P:phosphorelay signal transduction system"/>
    <property type="evidence" value="ECO:0007669"/>
    <property type="project" value="InterPro"/>
</dbReference>
<dbReference type="GO" id="GO:0005524">
    <property type="term" value="F:ATP binding"/>
    <property type="evidence" value="ECO:0007669"/>
    <property type="project" value="UniProtKB-KW"/>
</dbReference>
<proteinExistence type="predicted"/>
<keyword evidence="5" id="KW-0804">Transcription</keyword>
<evidence type="ECO:0000256" key="1">
    <source>
        <dbReference type="ARBA" id="ARBA00022741"/>
    </source>
</evidence>
<dbReference type="Pfam" id="PF02954">
    <property type="entry name" value="HTH_8"/>
    <property type="match status" value="1"/>
</dbReference>
<evidence type="ECO:0000256" key="5">
    <source>
        <dbReference type="ARBA" id="ARBA00023163"/>
    </source>
</evidence>
<dbReference type="PANTHER" id="PTHR32071">
    <property type="entry name" value="TRANSCRIPTIONAL REGULATORY PROTEIN"/>
    <property type="match status" value="1"/>
</dbReference>
<gene>
    <name evidence="9" type="ORF">Pla108_05680</name>
</gene>
<keyword evidence="3" id="KW-0805">Transcription regulation</keyword>
<dbReference type="Pfam" id="PF00158">
    <property type="entry name" value="Sigma54_activat"/>
    <property type="match status" value="1"/>
</dbReference>
<dbReference type="SMART" id="SM00448">
    <property type="entry name" value="REC"/>
    <property type="match status" value="1"/>
</dbReference>
<dbReference type="InterPro" id="IPR009057">
    <property type="entry name" value="Homeodomain-like_sf"/>
</dbReference>
<accession>A0A5C6AKD6</accession>
<feature type="domain" description="Response regulatory" evidence="8">
    <location>
        <begin position="15"/>
        <end position="130"/>
    </location>
</feature>
<dbReference type="SUPFAM" id="SSF52172">
    <property type="entry name" value="CheY-like"/>
    <property type="match status" value="1"/>
</dbReference>
<keyword evidence="6" id="KW-0597">Phosphoprotein</keyword>
<dbReference type="Gene3D" id="1.10.10.60">
    <property type="entry name" value="Homeodomain-like"/>
    <property type="match status" value="1"/>
</dbReference>
<dbReference type="PROSITE" id="PS00675">
    <property type="entry name" value="SIGMA54_INTERACT_1"/>
    <property type="match status" value="1"/>
</dbReference>
<dbReference type="Gene3D" id="3.40.50.300">
    <property type="entry name" value="P-loop containing nucleotide triphosphate hydrolases"/>
    <property type="match status" value="1"/>
</dbReference>
<dbReference type="InterPro" id="IPR002197">
    <property type="entry name" value="HTH_Fis"/>
</dbReference>
<keyword evidence="10" id="KW-1185">Reference proteome</keyword>
<name>A0A5C6AKD6_9BACT</name>
<dbReference type="PROSITE" id="PS00676">
    <property type="entry name" value="SIGMA54_INTERACT_2"/>
    <property type="match status" value="1"/>
</dbReference>
<dbReference type="PROSITE" id="PS50110">
    <property type="entry name" value="RESPONSE_REGULATORY"/>
    <property type="match status" value="1"/>
</dbReference>
<dbReference type="Pfam" id="PF00072">
    <property type="entry name" value="Response_reg"/>
    <property type="match status" value="1"/>
</dbReference>
<evidence type="ECO:0000256" key="2">
    <source>
        <dbReference type="ARBA" id="ARBA00022840"/>
    </source>
</evidence>
<dbReference type="InterPro" id="IPR002078">
    <property type="entry name" value="Sigma_54_int"/>
</dbReference>
<dbReference type="InterPro" id="IPR011006">
    <property type="entry name" value="CheY-like_superfamily"/>
</dbReference>
<dbReference type="EMBL" id="SJPR01000001">
    <property type="protein sequence ID" value="TWT99625.1"/>
    <property type="molecule type" value="Genomic_DNA"/>
</dbReference>
<dbReference type="PRINTS" id="PR01590">
    <property type="entry name" value="HTHFIS"/>
</dbReference>
<dbReference type="SMART" id="SM00382">
    <property type="entry name" value="AAA"/>
    <property type="match status" value="1"/>
</dbReference>
<dbReference type="Pfam" id="PF25601">
    <property type="entry name" value="AAA_lid_14"/>
    <property type="match status" value="1"/>
</dbReference>
<reference evidence="9 10" key="1">
    <citation type="submission" date="2019-02" db="EMBL/GenBank/DDBJ databases">
        <title>Deep-cultivation of Planctomycetes and their phenomic and genomic characterization uncovers novel biology.</title>
        <authorList>
            <person name="Wiegand S."/>
            <person name="Jogler M."/>
            <person name="Boedeker C."/>
            <person name="Pinto D."/>
            <person name="Vollmers J."/>
            <person name="Rivas-Marin E."/>
            <person name="Kohn T."/>
            <person name="Peeters S.H."/>
            <person name="Heuer A."/>
            <person name="Rast P."/>
            <person name="Oberbeckmann S."/>
            <person name="Bunk B."/>
            <person name="Jeske O."/>
            <person name="Meyerdierks A."/>
            <person name="Storesund J.E."/>
            <person name="Kallscheuer N."/>
            <person name="Luecker S."/>
            <person name="Lage O.M."/>
            <person name="Pohl T."/>
            <person name="Merkel B.J."/>
            <person name="Hornburger P."/>
            <person name="Mueller R.-W."/>
            <person name="Bruemmer F."/>
            <person name="Labrenz M."/>
            <person name="Spormann A.M."/>
            <person name="Op Den Camp H."/>
            <person name="Overmann J."/>
            <person name="Amann R."/>
            <person name="Jetten M.S.M."/>
            <person name="Mascher T."/>
            <person name="Medema M.H."/>
            <person name="Devos D.P."/>
            <person name="Kaster A.-K."/>
            <person name="Ovreas L."/>
            <person name="Rohde M."/>
            <person name="Galperin M.Y."/>
            <person name="Jogler C."/>
        </authorList>
    </citation>
    <scope>NUCLEOTIDE SEQUENCE [LARGE SCALE GENOMIC DNA]</scope>
    <source>
        <strain evidence="9 10">Pla108</strain>
    </source>
</reference>
<comment type="caution">
    <text evidence="9">The sequence shown here is derived from an EMBL/GenBank/DDBJ whole genome shotgun (WGS) entry which is preliminary data.</text>
</comment>
<dbReference type="InterPro" id="IPR025944">
    <property type="entry name" value="Sigma_54_int_dom_CS"/>
</dbReference>
<dbReference type="Proteomes" id="UP000317421">
    <property type="component" value="Unassembled WGS sequence"/>
</dbReference>
<keyword evidence="2" id="KW-0067">ATP-binding</keyword>
<dbReference type="OrthoDB" id="9807827at2"/>
<evidence type="ECO:0000313" key="9">
    <source>
        <dbReference type="EMBL" id="TWT99625.1"/>
    </source>
</evidence>
<evidence type="ECO:0000256" key="6">
    <source>
        <dbReference type="PROSITE-ProRule" id="PRU00169"/>
    </source>
</evidence>
<dbReference type="InterPro" id="IPR027417">
    <property type="entry name" value="P-loop_NTPase"/>
</dbReference>
<dbReference type="PANTHER" id="PTHR32071:SF57">
    <property type="entry name" value="C4-DICARBOXYLATE TRANSPORT TRANSCRIPTIONAL REGULATORY PROTEIN DCTD"/>
    <property type="match status" value="1"/>
</dbReference>
<sequence>MPSPNTRAAAGPPIRVLVVDNDHGHAEAMSESLGKIGYACDTAHSGKEAVERMDTGGYEIVVTDLVMPGGAGGLEVLAESRERLPDAEVILVTGHGTIESAVEAMRRGAFNYLLKPLDLGQLRAVVDNAARSQHLRRANAELRKRLDEKFGFEGVIGESEAMRSAIERLSRIAPTDATVLIQGDTGSGKELVAQAIHQNSPRKTRPFVALNCGALSENILESELFGHIKGAFTDASHDRIGKFEYADGGTLFLDEVGDMPLPTQIKLLRVLESGEITRVGSNEAKKVDVRILSATNRDLEAAIAAGTFREDLYHRLKVVTVRLPRLMERREDIPLLIEHFLRLHSKRHGKKVKSVSPAARRRLLAYDWPGNVRELKNAIESMVVVDLDGVLDLDDLPEQFTGGFAGDETAASAPVGGSLAELVGKSMSDIEGIFIAETLKVTGGNREEAATMLGIGERTLYRKIKEYGLN</sequence>
<dbReference type="SUPFAM" id="SSF52540">
    <property type="entry name" value="P-loop containing nucleoside triphosphate hydrolases"/>
    <property type="match status" value="1"/>
</dbReference>
<evidence type="ECO:0000313" key="10">
    <source>
        <dbReference type="Proteomes" id="UP000317421"/>
    </source>
</evidence>
<dbReference type="InterPro" id="IPR003593">
    <property type="entry name" value="AAA+_ATPase"/>
</dbReference>
<dbReference type="PROSITE" id="PS50045">
    <property type="entry name" value="SIGMA54_INTERACT_4"/>
    <property type="match status" value="1"/>
</dbReference>
<evidence type="ECO:0000259" key="8">
    <source>
        <dbReference type="PROSITE" id="PS50110"/>
    </source>
</evidence>
<dbReference type="Gene3D" id="3.40.50.2300">
    <property type="match status" value="1"/>
</dbReference>
<evidence type="ECO:0000256" key="4">
    <source>
        <dbReference type="ARBA" id="ARBA00023125"/>
    </source>
</evidence>
<evidence type="ECO:0000259" key="7">
    <source>
        <dbReference type="PROSITE" id="PS50045"/>
    </source>
</evidence>
<evidence type="ECO:0000256" key="3">
    <source>
        <dbReference type="ARBA" id="ARBA00023015"/>
    </source>
</evidence>
<feature type="modified residue" description="4-aspartylphosphate" evidence="6">
    <location>
        <position position="64"/>
    </location>
</feature>
<feature type="domain" description="Sigma-54 factor interaction" evidence="7">
    <location>
        <begin position="155"/>
        <end position="384"/>
    </location>
</feature>
<dbReference type="Gene3D" id="1.10.8.60">
    <property type="match status" value="1"/>
</dbReference>